<dbReference type="Proteomes" id="UP000254797">
    <property type="component" value="Unassembled WGS sequence"/>
</dbReference>
<reference evidence="7 8" key="1">
    <citation type="submission" date="2018-06" db="EMBL/GenBank/DDBJ databases">
        <authorList>
            <consortium name="Pathogen Informatics"/>
            <person name="Doyle S."/>
        </authorList>
    </citation>
    <scope>NUCLEOTIDE SEQUENCE [LARGE SCALE GENOMIC DNA]</scope>
    <source>
        <strain evidence="7 8">NCTC4670</strain>
    </source>
</reference>
<proteinExistence type="inferred from homology"/>
<dbReference type="SUPFAM" id="SSF55729">
    <property type="entry name" value="Acyl-CoA N-acyltransferases (Nat)"/>
    <property type="match status" value="1"/>
</dbReference>
<dbReference type="Gene3D" id="3.40.630.30">
    <property type="match status" value="1"/>
</dbReference>
<dbReference type="PROSITE" id="PS51186">
    <property type="entry name" value="GNAT"/>
    <property type="match status" value="1"/>
</dbReference>
<protein>
    <recommendedName>
        <fullName evidence="5">[Ribosomal protein bS18]-alanine N-acetyltransferase</fullName>
        <ecNumber evidence="5">2.3.1.266</ecNumber>
    </recommendedName>
</protein>
<keyword evidence="4 7" id="KW-0012">Acyltransferase</keyword>
<dbReference type="AlphaFoldDB" id="A0A380JRD9"/>
<evidence type="ECO:0000313" key="7">
    <source>
        <dbReference type="EMBL" id="SUN47361.1"/>
    </source>
</evidence>
<dbReference type="PANTHER" id="PTHR43420:SF44">
    <property type="entry name" value="ACETYLTRANSFERASE YPEA"/>
    <property type="match status" value="1"/>
</dbReference>
<comment type="function">
    <text evidence="5">Acetylates the N-terminal alanine of ribosomal protein bS18.</text>
</comment>
<name>A0A380JRD9_STRDY</name>
<comment type="similarity">
    <text evidence="1 5">Belongs to the acetyltransferase family. RimI subfamily.</text>
</comment>
<dbReference type="NCBIfam" id="TIGR01575">
    <property type="entry name" value="rimI"/>
    <property type="match status" value="1"/>
</dbReference>
<dbReference type="PANTHER" id="PTHR43420">
    <property type="entry name" value="ACETYLTRANSFERASE"/>
    <property type="match status" value="1"/>
</dbReference>
<comment type="subcellular location">
    <subcellularLocation>
        <location evidence="5">Cytoplasm</location>
    </subcellularLocation>
</comment>
<keyword evidence="3 7" id="KW-0808">Transferase</keyword>
<dbReference type="GO" id="GO:0005737">
    <property type="term" value="C:cytoplasm"/>
    <property type="evidence" value="ECO:0007669"/>
    <property type="project" value="UniProtKB-SubCell"/>
</dbReference>
<dbReference type="Pfam" id="PF00583">
    <property type="entry name" value="Acetyltransf_1"/>
    <property type="match status" value="1"/>
</dbReference>
<organism evidence="7 8">
    <name type="scientific">Streptococcus dysgalactiae subsp. dysgalactiae</name>
    <dbReference type="NCBI Taxonomy" id="99822"/>
    <lineage>
        <taxon>Bacteria</taxon>
        <taxon>Bacillati</taxon>
        <taxon>Bacillota</taxon>
        <taxon>Bacilli</taxon>
        <taxon>Lactobacillales</taxon>
        <taxon>Streptococcaceae</taxon>
        <taxon>Streptococcus</taxon>
    </lineage>
</organism>
<evidence type="ECO:0000256" key="4">
    <source>
        <dbReference type="ARBA" id="ARBA00023315"/>
    </source>
</evidence>
<evidence type="ECO:0000313" key="8">
    <source>
        <dbReference type="Proteomes" id="UP000254797"/>
    </source>
</evidence>
<dbReference type="InterPro" id="IPR006464">
    <property type="entry name" value="AcTrfase_RimI/Ard1"/>
</dbReference>
<sequence length="152" mass="17436">MVTANTLSGCKMKTLEEKARAIHQLLEMTYEKSPWTLEQVLADMQQDQTDYFLIEEQGKLLAFLAIQSLIGETEITNIAVLPSHQGRGLASQLMRHLDEIIGDIFLEVRESNRKAQGLYRKFGFELVGKRQAYYHDPIEAALVMKREGKHDR</sequence>
<evidence type="ECO:0000256" key="3">
    <source>
        <dbReference type="ARBA" id="ARBA00022679"/>
    </source>
</evidence>
<dbReference type="EMBL" id="UHFG01000004">
    <property type="protein sequence ID" value="SUN47361.1"/>
    <property type="molecule type" value="Genomic_DNA"/>
</dbReference>
<feature type="domain" description="N-acetyltransferase" evidence="6">
    <location>
        <begin position="12"/>
        <end position="149"/>
    </location>
</feature>
<dbReference type="InterPro" id="IPR050680">
    <property type="entry name" value="YpeA/RimI_acetyltransf"/>
</dbReference>
<dbReference type="CDD" id="cd04301">
    <property type="entry name" value="NAT_SF"/>
    <property type="match status" value="1"/>
</dbReference>
<evidence type="ECO:0000256" key="1">
    <source>
        <dbReference type="ARBA" id="ARBA00005395"/>
    </source>
</evidence>
<dbReference type="InterPro" id="IPR016181">
    <property type="entry name" value="Acyl_CoA_acyltransferase"/>
</dbReference>
<accession>A0A380JRD9</accession>
<dbReference type="GO" id="GO:0008999">
    <property type="term" value="F:protein-N-terminal-alanine acetyltransferase activity"/>
    <property type="evidence" value="ECO:0007669"/>
    <property type="project" value="UniProtKB-EC"/>
</dbReference>
<evidence type="ECO:0000256" key="5">
    <source>
        <dbReference type="RuleBase" id="RU363094"/>
    </source>
</evidence>
<evidence type="ECO:0000259" key="6">
    <source>
        <dbReference type="PROSITE" id="PS51186"/>
    </source>
</evidence>
<dbReference type="InterPro" id="IPR000182">
    <property type="entry name" value="GNAT_dom"/>
</dbReference>
<comment type="catalytic activity">
    <reaction evidence="5">
        <text>N-terminal L-alanyl-[ribosomal protein bS18] + acetyl-CoA = N-terminal N(alpha)-acetyl-L-alanyl-[ribosomal protein bS18] + CoA + H(+)</text>
        <dbReference type="Rhea" id="RHEA:43756"/>
        <dbReference type="Rhea" id="RHEA-COMP:10676"/>
        <dbReference type="Rhea" id="RHEA-COMP:10677"/>
        <dbReference type="ChEBI" id="CHEBI:15378"/>
        <dbReference type="ChEBI" id="CHEBI:57287"/>
        <dbReference type="ChEBI" id="CHEBI:57288"/>
        <dbReference type="ChEBI" id="CHEBI:64718"/>
        <dbReference type="ChEBI" id="CHEBI:83683"/>
        <dbReference type="EC" id="2.3.1.266"/>
    </reaction>
</comment>
<keyword evidence="2 5" id="KW-0963">Cytoplasm</keyword>
<dbReference type="EC" id="2.3.1.266" evidence="5"/>
<gene>
    <name evidence="7" type="primary">rimI</name>
    <name evidence="7" type="ORF">NCTC4670_00277</name>
</gene>
<evidence type="ECO:0000256" key="2">
    <source>
        <dbReference type="ARBA" id="ARBA00022490"/>
    </source>
</evidence>